<dbReference type="PANTHER" id="PTHR11741:SF0">
    <property type="entry name" value="ELONGATION FACTOR TS, MITOCHONDRIAL"/>
    <property type="match status" value="1"/>
</dbReference>
<evidence type="ECO:0000256" key="5">
    <source>
        <dbReference type="ARBA" id="ARBA00025453"/>
    </source>
</evidence>
<proteinExistence type="inferred from homology"/>
<dbReference type="PROSITE" id="PS01127">
    <property type="entry name" value="EF_TS_2"/>
    <property type="match status" value="1"/>
</dbReference>
<dbReference type="InterPro" id="IPR014039">
    <property type="entry name" value="Transl_elong_EFTs/EF1B_dimer"/>
</dbReference>
<dbReference type="SUPFAM" id="SSF54713">
    <property type="entry name" value="Elongation factor Ts (EF-Ts), dimerisation domain"/>
    <property type="match status" value="2"/>
</dbReference>
<evidence type="ECO:0000313" key="10">
    <source>
        <dbReference type="EMBL" id="SMC32151.1"/>
    </source>
</evidence>
<dbReference type="AlphaFoldDB" id="A0A1W1Y8J9"/>
<evidence type="ECO:0000256" key="1">
    <source>
        <dbReference type="ARBA" id="ARBA00005532"/>
    </source>
</evidence>
<dbReference type="CDD" id="cd14275">
    <property type="entry name" value="UBA_EF-Ts"/>
    <property type="match status" value="1"/>
</dbReference>
<dbReference type="FunFam" id="1.10.286.20:FF:000001">
    <property type="entry name" value="Elongation factor Ts"/>
    <property type="match status" value="1"/>
</dbReference>
<dbReference type="Pfam" id="PF00889">
    <property type="entry name" value="EF_TS"/>
    <property type="match status" value="1"/>
</dbReference>
<evidence type="ECO:0000259" key="9">
    <source>
        <dbReference type="Pfam" id="PF00889"/>
    </source>
</evidence>
<feature type="region of interest" description="Involved in Mg(2+) ion dislocation from EF-Tu" evidence="6">
    <location>
        <begin position="81"/>
        <end position="84"/>
    </location>
</feature>
<reference evidence="11" key="1">
    <citation type="submission" date="2017-04" db="EMBL/GenBank/DDBJ databases">
        <authorList>
            <person name="Varghese N."/>
            <person name="Submissions S."/>
        </authorList>
    </citation>
    <scope>NUCLEOTIDE SEQUENCE [LARGE SCALE GENOMIC DNA]</scope>
    <source>
        <strain evidence="11">DSM 21500</strain>
    </source>
</reference>
<comment type="similarity">
    <text evidence="1 6 7">Belongs to the EF-Ts family.</text>
</comment>
<keyword evidence="6" id="KW-0963">Cytoplasm</keyword>
<keyword evidence="11" id="KW-1185">Reference proteome</keyword>
<sequence>MQMAVSAKEVKELRDRTGVGMMEAKKALVAVDGDMDKAVDYLRENGLAKADKKANRIAAEGLTKVAIDGNDAAIVEVNSETDFVAKNDQFIDVLDKIANAILVNKPADLEAAYEIDMDGKSLQNFLKEATSVIGEKISLRRFETITKSDDQSFGEYVHQGGRISVLVLLDGNNDEVAQQVAMHVGGMKPQYLNEDDVPEEKREHEKQVLTEQALNEGKPEKIVEKMIAGRLKKYFAEICLVDQKFLLDDSQTVGEFAASKDTKVEQFVRYEVGEGMEKREENFADEVASQMGK</sequence>
<evidence type="ECO:0000256" key="4">
    <source>
        <dbReference type="ARBA" id="ARBA00022917"/>
    </source>
</evidence>
<evidence type="ECO:0000256" key="7">
    <source>
        <dbReference type="RuleBase" id="RU000642"/>
    </source>
</evidence>
<dbReference type="InterPro" id="IPR001816">
    <property type="entry name" value="Transl_elong_EFTs/EF1B"/>
</dbReference>
<evidence type="ECO:0000256" key="3">
    <source>
        <dbReference type="ARBA" id="ARBA00022768"/>
    </source>
</evidence>
<dbReference type="InterPro" id="IPR018101">
    <property type="entry name" value="Transl_elong_Ts_CS"/>
</dbReference>
<evidence type="ECO:0000256" key="2">
    <source>
        <dbReference type="ARBA" id="ARBA00016956"/>
    </source>
</evidence>
<gene>
    <name evidence="6" type="primary">tsf</name>
    <name evidence="10" type="ORF">SAMN04487984_0443</name>
</gene>
<dbReference type="PANTHER" id="PTHR11741">
    <property type="entry name" value="ELONGATION FACTOR TS"/>
    <property type="match status" value="1"/>
</dbReference>
<comment type="function">
    <text evidence="5 6 7">Associates with the EF-Tu.GDP complex and induces the exchange of GDP to GTP. It remains bound to the aminoacyl-tRNA.EF-Tu.GTP complex up to the GTP hydrolysis stage on the ribosome.</text>
</comment>
<dbReference type="InterPro" id="IPR036402">
    <property type="entry name" value="EF-Ts_dimer_sf"/>
</dbReference>
<dbReference type="EMBL" id="FWXK01000002">
    <property type="protein sequence ID" value="SMC32151.1"/>
    <property type="molecule type" value="Genomic_DNA"/>
</dbReference>
<dbReference type="Gene3D" id="1.10.8.10">
    <property type="entry name" value="DNA helicase RuvA subunit, C-terminal domain"/>
    <property type="match status" value="1"/>
</dbReference>
<comment type="subcellular location">
    <subcellularLocation>
        <location evidence="6 8">Cytoplasm</location>
    </subcellularLocation>
</comment>
<evidence type="ECO:0000256" key="8">
    <source>
        <dbReference type="RuleBase" id="RU000643"/>
    </source>
</evidence>
<dbReference type="Gene3D" id="1.10.286.20">
    <property type="match status" value="1"/>
</dbReference>
<dbReference type="PROSITE" id="PS01126">
    <property type="entry name" value="EF_TS_1"/>
    <property type="match status" value="1"/>
</dbReference>
<keyword evidence="4 6" id="KW-0648">Protein biosynthesis</keyword>
<dbReference type="FunFam" id="1.10.8.10:FF:000001">
    <property type="entry name" value="Elongation factor Ts"/>
    <property type="match status" value="1"/>
</dbReference>
<dbReference type="NCBIfam" id="TIGR00116">
    <property type="entry name" value="tsf"/>
    <property type="match status" value="1"/>
</dbReference>
<dbReference type="STRING" id="371602.SAMN04487984_0443"/>
<dbReference type="Gene3D" id="3.30.479.20">
    <property type="entry name" value="Elongation factor Ts, dimerisation domain"/>
    <property type="match status" value="2"/>
</dbReference>
<accession>A0A1W1Y8J9</accession>
<dbReference type="HAMAP" id="MF_00050">
    <property type="entry name" value="EF_Ts"/>
    <property type="match status" value="1"/>
</dbReference>
<dbReference type="SUPFAM" id="SSF46934">
    <property type="entry name" value="UBA-like"/>
    <property type="match status" value="1"/>
</dbReference>
<dbReference type="InterPro" id="IPR009060">
    <property type="entry name" value="UBA-like_sf"/>
</dbReference>
<feature type="domain" description="Translation elongation factor EFTs/EF1B dimerisation" evidence="9">
    <location>
        <begin position="72"/>
        <end position="274"/>
    </location>
</feature>
<name>A0A1W1Y8J9_9LACT</name>
<dbReference type="Proteomes" id="UP000243884">
    <property type="component" value="Unassembled WGS sequence"/>
</dbReference>
<keyword evidence="3 6" id="KW-0251">Elongation factor</keyword>
<protein>
    <recommendedName>
        <fullName evidence="2 6">Elongation factor Ts</fullName>
        <shortName evidence="6">EF-Ts</shortName>
    </recommendedName>
</protein>
<dbReference type="GO" id="GO:0003746">
    <property type="term" value="F:translation elongation factor activity"/>
    <property type="evidence" value="ECO:0007669"/>
    <property type="project" value="UniProtKB-UniRule"/>
</dbReference>
<dbReference type="GO" id="GO:0005737">
    <property type="term" value="C:cytoplasm"/>
    <property type="evidence" value="ECO:0007669"/>
    <property type="project" value="UniProtKB-SubCell"/>
</dbReference>
<organism evidence="10 11">
    <name type="scientific">Aerococcus suis</name>
    <dbReference type="NCBI Taxonomy" id="371602"/>
    <lineage>
        <taxon>Bacteria</taxon>
        <taxon>Bacillati</taxon>
        <taxon>Bacillota</taxon>
        <taxon>Bacilli</taxon>
        <taxon>Lactobacillales</taxon>
        <taxon>Aerococcaceae</taxon>
        <taxon>Aerococcus</taxon>
    </lineage>
</organism>
<evidence type="ECO:0000313" key="11">
    <source>
        <dbReference type="Proteomes" id="UP000243884"/>
    </source>
</evidence>
<evidence type="ECO:0000256" key="6">
    <source>
        <dbReference type="HAMAP-Rule" id="MF_00050"/>
    </source>
</evidence>